<dbReference type="EMBL" id="JANBUW010000232">
    <property type="protein sequence ID" value="KAJ2847988.1"/>
    <property type="molecule type" value="Genomic_DNA"/>
</dbReference>
<accession>A0A9W8I576</accession>
<dbReference type="GO" id="GO:0016977">
    <property type="term" value="F:chitosanase activity"/>
    <property type="evidence" value="ECO:0007669"/>
    <property type="project" value="InterPro"/>
</dbReference>
<evidence type="ECO:0000256" key="1">
    <source>
        <dbReference type="SAM" id="SignalP"/>
    </source>
</evidence>
<dbReference type="Proteomes" id="UP001139887">
    <property type="component" value="Unassembled WGS sequence"/>
</dbReference>
<sequence>MKFVAISLGILASLSYIGSVDAKPTVEYCSYYISLQMTNLYQTGTTGSFISRCSQDYFRKGISAGFINFSTARGDALEVIKTFQKSSNYAGEFDQYIDVLEKYANTGSGSTEGLDGYCNAWKKACENPDFFSAQSQVNYSWYSKRSKQYADMFGLKYGISRAVLYDTAVSNDVYTNGTCLGLVLAATNAQFSRNTYGNSGSTLKINGYDVDEMIWLARLLEMRLAMNDEWDVQNVNAFLDAIDQGEYDWYPSFNNFLGPGGKRYNLNCNALM</sequence>
<organism evidence="2 3">
    <name type="scientific">Coemansia brasiliensis</name>
    <dbReference type="NCBI Taxonomy" id="2650707"/>
    <lineage>
        <taxon>Eukaryota</taxon>
        <taxon>Fungi</taxon>
        <taxon>Fungi incertae sedis</taxon>
        <taxon>Zoopagomycota</taxon>
        <taxon>Kickxellomycotina</taxon>
        <taxon>Kickxellomycetes</taxon>
        <taxon>Kickxellales</taxon>
        <taxon>Kickxellaceae</taxon>
        <taxon>Coemansia</taxon>
    </lineage>
</organism>
<proteinExistence type="predicted"/>
<dbReference type="Gene3D" id="3.30.386.10">
    <property type="entry name" value="Chitosanase, subunit A, domain 2"/>
    <property type="match status" value="1"/>
</dbReference>
<dbReference type="GO" id="GO:0005576">
    <property type="term" value="C:extracellular region"/>
    <property type="evidence" value="ECO:0007669"/>
    <property type="project" value="InterPro"/>
</dbReference>
<evidence type="ECO:0000313" key="3">
    <source>
        <dbReference type="Proteomes" id="UP001139887"/>
    </source>
</evidence>
<evidence type="ECO:0000313" key="2">
    <source>
        <dbReference type="EMBL" id="KAJ2847988.1"/>
    </source>
</evidence>
<reference evidence="2" key="1">
    <citation type="submission" date="2022-07" db="EMBL/GenBank/DDBJ databases">
        <title>Phylogenomic reconstructions and comparative analyses of Kickxellomycotina fungi.</title>
        <authorList>
            <person name="Reynolds N.K."/>
            <person name="Stajich J.E."/>
            <person name="Barry K."/>
            <person name="Grigoriev I.V."/>
            <person name="Crous P."/>
            <person name="Smith M.E."/>
        </authorList>
    </citation>
    <scope>NUCLEOTIDE SEQUENCE</scope>
    <source>
        <strain evidence="2">NRRL 1566</strain>
    </source>
</reference>
<keyword evidence="1" id="KW-0732">Signal</keyword>
<dbReference type="InterPro" id="IPR000400">
    <property type="entry name" value="Glyco_hydro_46"/>
</dbReference>
<comment type="caution">
    <text evidence="2">The sequence shown here is derived from an EMBL/GenBank/DDBJ whole genome shotgun (WGS) entry which is preliminary data.</text>
</comment>
<dbReference type="Pfam" id="PF01374">
    <property type="entry name" value="Glyco_hydro_46"/>
    <property type="match status" value="1"/>
</dbReference>
<keyword evidence="3" id="KW-1185">Reference proteome</keyword>
<protein>
    <recommendedName>
        <fullName evidence="4">Chitosanase</fullName>
    </recommendedName>
</protein>
<feature type="chain" id="PRO_5040862493" description="Chitosanase" evidence="1">
    <location>
        <begin position="23"/>
        <end position="272"/>
    </location>
</feature>
<feature type="signal peptide" evidence="1">
    <location>
        <begin position="1"/>
        <end position="22"/>
    </location>
</feature>
<gene>
    <name evidence="2" type="ORF">IWW36_003561</name>
</gene>
<dbReference type="AlphaFoldDB" id="A0A9W8I576"/>
<dbReference type="Gene3D" id="1.20.141.10">
    <property type="entry name" value="Chitosanase, subunit A, domain 1"/>
    <property type="match status" value="1"/>
</dbReference>
<evidence type="ECO:0008006" key="4">
    <source>
        <dbReference type="Google" id="ProtNLM"/>
    </source>
</evidence>
<name>A0A9W8I576_9FUNG</name>
<dbReference type="InterPro" id="IPR023346">
    <property type="entry name" value="Lysozyme-like_dom_sf"/>
</dbReference>
<dbReference type="OrthoDB" id="76114at2759"/>
<dbReference type="GO" id="GO:0005975">
    <property type="term" value="P:carbohydrate metabolic process"/>
    <property type="evidence" value="ECO:0007669"/>
    <property type="project" value="InterPro"/>
</dbReference>
<dbReference type="SUPFAM" id="SSF53955">
    <property type="entry name" value="Lysozyme-like"/>
    <property type="match status" value="1"/>
</dbReference>
<dbReference type="InterPro" id="IPR023099">
    <property type="entry name" value="Glyco_hydro_46_N"/>
</dbReference>